<dbReference type="AlphaFoldDB" id="A0A699ZU21"/>
<protein>
    <submittedName>
        <fullName evidence="1">Uncharacterized protein</fullName>
    </submittedName>
</protein>
<sequence>MHIKRIQAYTGKSIPVHYTTDQQIKESTGSSIFSLQLRQGTFVRSQGVKVKKEGSATSISIYTLDTAELLKLVELKFGAGGRLKTNDGDIVGTNFLLEHGATLIWHPPVGGEYDHFFNVAGPGGGTHDVNHHASACTHAPLA</sequence>
<keyword evidence="2" id="KW-1185">Reference proteome</keyword>
<dbReference type="Proteomes" id="UP000485058">
    <property type="component" value="Unassembled WGS sequence"/>
</dbReference>
<evidence type="ECO:0000313" key="2">
    <source>
        <dbReference type="Proteomes" id="UP000485058"/>
    </source>
</evidence>
<proteinExistence type="predicted"/>
<evidence type="ECO:0000313" key="1">
    <source>
        <dbReference type="EMBL" id="GFH22186.1"/>
    </source>
</evidence>
<organism evidence="1 2">
    <name type="scientific">Haematococcus lacustris</name>
    <name type="common">Green alga</name>
    <name type="synonym">Haematococcus pluvialis</name>
    <dbReference type="NCBI Taxonomy" id="44745"/>
    <lineage>
        <taxon>Eukaryota</taxon>
        <taxon>Viridiplantae</taxon>
        <taxon>Chlorophyta</taxon>
        <taxon>core chlorophytes</taxon>
        <taxon>Chlorophyceae</taxon>
        <taxon>CS clade</taxon>
        <taxon>Chlamydomonadales</taxon>
        <taxon>Haematococcaceae</taxon>
        <taxon>Haematococcus</taxon>
    </lineage>
</organism>
<dbReference type="EMBL" id="BLLF01001986">
    <property type="protein sequence ID" value="GFH22186.1"/>
    <property type="molecule type" value="Genomic_DNA"/>
</dbReference>
<comment type="caution">
    <text evidence="1">The sequence shown here is derived from an EMBL/GenBank/DDBJ whole genome shotgun (WGS) entry which is preliminary data.</text>
</comment>
<accession>A0A699ZU21</accession>
<name>A0A699ZU21_HAELA</name>
<reference evidence="1 2" key="1">
    <citation type="submission" date="2020-02" db="EMBL/GenBank/DDBJ databases">
        <title>Draft genome sequence of Haematococcus lacustris strain NIES-144.</title>
        <authorList>
            <person name="Morimoto D."/>
            <person name="Nakagawa S."/>
            <person name="Yoshida T."/>
            <person name="Sawayama S."/>
        </authorList>
    </citation>
    <scope>NUCLEOTIDE SEQUENCE [LARGE SCALE GENOMIC DNA]</scope>
    <source>
        <strain evidence="1 2">NIES-144</strain>
    </source>
</reference>
<gene>
    <name evidence="1" type="ORF">HaLaN_19610</name>
</gene>